<keyword evidence="2" id="KW-1185">Reference proteome</keyword>
<gene>
    <name evidence="1" type="ORF">AUP74_00273</name>
</gene>
<sequence>MAKAWVLVANHTDARMFEAEHRASALKELDVLHYPEGRMKGRELLADAPGRVFDRFGHASRGMGNMGDLRRDGGEKFAREIAHALERGREEGKFENLYIVAEPKMVGPLRNALSATTRAAIAGETGKNLVHSEPDEIRKQLPDFL</sequence>
<dbReference type="Pfam" id="PF10116">
    <property type="entry name" value="Host_attach"/>
    <property type="match status" value="1"/>
</dbReference>
<evidence type="ECO:0000313" key="2">
    <source>
        <dbReference type="Proteomes" id="UP000095672"/>
    </source>
</evidence>
<proteinExistence type="predicted"/>
<name>A0A1C9W3M4_9GAMM</name>
<dbReference type="Proteomes" id="UP000095672">
    <property type="component" value="Chromosome"/>
</dbReference>
<dbReference type="OrthoDB" id="329419at2"/>
<dbReference type="RefSeq" id="WP_069945981.1">
    <property type="nucleotide sequence ID" value="NZ_CP014143.1"/>
</dbReference>
<dbReference type="InterPro" id="IPR019291">
    <property type="entry name" value="Host_attachment_protein"/>
</dbReference>
<dbReference type="EMBL" id="CP014143">
    <property type="protein sequence ID" value="AOS95745.1"/>
    <property type="molecule type" value="Genomic_DNA"/>
</dbReference>
<dbReference type="AlphaFoldDB" id="A0A1C9W3M4"/>
<dbReference type="PATRIC" id="fig|1769779.3.peg.270"/>
<dbReference type="KEGG" id="micc:AUP74_00273"/>
<reference evidence="2" key="1">
    <citation type="submission" date="2016-01" db="EMBL/GenBank/DDBJ databases">
        <title>Complete genome sequence of Microbulbifer sp. CCB-MM1, a halophile isolated from Matang Mangrove Forest, Perak.</title>
        <authorList>
            <person name="Moh T.H."/>
            <person name="Dinesh B."/>
            <person name="Lau N.-S."/>
            <person name="Go F."/>
            <person name="Alexander Chong S.-C."/>
        </authorList>
    </citation>
    <scope>NUCLEOTIDE SEQUENCE [LARGE SCALE GENOMIC DNA]</scope>
    <source>
        <strain evidence="2">CCB-MM1</strain>
    </source>
</reference>
<evidence type="ECO:0000313" key="1">
    <source>
        <dbReference type="EMBL" id="AOS95745.1"/>
    </source>
</evidence>
<protein>
    <submittedName>
        <fullName evidence="1">Host cell attachment protein</fullName>
    </submittedName>
</protein>
<dbReference type="STRING" id="1769779.AUP74_00273"/>
<organism evidence="1 2">
    <name type="scientific">Microbulbifer aggregans</name>
    <dbReference type="NCBI Taxonomy" id="1769779"/>
    <lineage>
        <taxon>Bacteria</taxon>
        <taxon>Pseudomonadati</taxon>
        <taxon>Pseudomonadota</taxon>
        <taxon>Gammaproteobacteria</taxon>
        <taxon>Cellvibrionales</taxon>
        <taxon>Microbulbiferaceae</taxon>
        <taxon>Microbulbifer</taxon>
    </lineage>
</organism>
<accession>A0A1C9W3M4</accession>